<name>A0A9Q1IMJ4_SYNKA</name>
<keyword evidence="3" id="KW-0853">WD repeat</keyword>
<dbReference type="GO" id="GO:0006887">
    <property type="term" value="P:exocytosis"/>
    <property type="evidence" value="ECO:0007669"/>
    <property type="project" value="UniProtKB-KW"/>
</dbReference>
<dbReference type="GO" id="GO:0005096">
    <property type="term" value="F:GTPase activator activity"/>
    <property type="evidence" value="ECO:0007669"/>
    <property type="project" value="TreeGrafter"/>
</dbReference>
<proteinExistence type="inferred from homology"/>
<dbReference type="PRINTS" id="PR00962">
    <property type="entry name" value="LETHAL2GIANT"/>
</dbReference>
<keyword evidence="4" id="KW-0677">Repeat</keyword>
<dbReference type="AlphaFoldDB" id="A0A9Q1IMJ4"/>
<dbReference type="Pfam" id="PF08366">
    <property type="entry name" value="LLGL"/>
    <property type="match status" value="1"/>
</dbReference>
<dbReference type="GO" id="GO:0045159">
    <property type="term" value="F:myosin II binding"/>
    <property type="evidence" value="ECO:0007669"/>
    <property type="project" value="TreeGrafter"/>
</dbReference>
<dbReference type="OrthoDB" id="8921607at2759"/>
<evidence type="ECO:0000256" key="1">
    <source>
        <dbReference type="ARBA" id="ARBA00008070"/>
    </source>
</evidence>
<evidence type="ECO:0000259" key="5">
    <source>
        <dbReference type="Pfam" id="PF08366"/>
    </source>
</evidence>
<evidence type="ECO:0000313" key="6">
    <source>
        <dbReference type="EMBL" id="KAJ8345178.1"/>
    </source>
</evidence>
<dbReference type="GO" id="GO:0008593">
    <property type="term" value="P:regulation of Notch signaling pathway"/>
    <property type="evidence" value="ECO:0007669"/>
    <property type="project" value="TreeGrafter"/>
</dbReference>
<evidence type="ECO:0000256" key="4">
    <source>
        <dbReference type="ARBA" id="ARBA00022737"/>
    </source>
</evidence>
<gene>
    <name evidence="6" type="ORF">SKAU_G00293710</name>
</gene>
<protein>
    <recommendedName>
        <fullName evidence="5">Lethal giant larvae homologue 2 domain-containing protein</fullName>
    </recommendedName>
</protein>
<organism evidence="6 7">
    <name type="scientific">Synaphobranchus kaupii</name>
    <name type="common">Kaup's arrowtooth eel</name>
    <dbReference type="NCBI Taxonomy" id="118154"/>
    <lineage>
        <taxon>Eukaryota</taxon>
        <taxon>Metazoa</taxon>
        <taxon>Chordata</taxon>
        <taxon>Craniata</taxon>
        <taxon>Vertebrata</taxon>
        <taxon>Euteleostomi</taxon>
        <taxon>Actinopterygii</taxon>
        <taxon>Neopterygii</taxon>
        <taxon>Teleostei</taxon>
        <taxon>Anguilliformes</taxon>
        <taxon>Synaphobranchidae</taxon>
        <taxon>Synaphobranchus</taxon>
    </lineage>
</organism>
<dbReference type="Proteomes" id="UP001152622">
    <property type="component" value="Chromosome 12"/>
</dbReference>
<dbReference type="GO" id="GO:0030866">
    <property type="term" value="P:cortical actin cytoskeleton organization"/>
    <property type="evidence" value="ECO:0007669"/>
    <property type="project" value="TreeGrafter"/>
</dbReference>
<comment type="similarity">
    <text evidence="1">Belongs to the WD repeat L(2)GL family.</text>
</comment>
<evidence type="ECO:0000256" key="2">
    <source>
        <dbReference type="ARBA" id="ARBA00022483"/>
    </source>
</evidence>
<dbReference type="GO" id="GO:0006893">
    <property type="term" value="P:Golgi to plasma membrane transport"/>
    <property type="evidence" value="ECO:0007669"/>
    <property type="project" value="TreeGrafter"/>
</dbReference>
<dbReference type="InterPro" id="IPR015943">
    <property type="entry name" value="WD40/YVTN_repeat-like_dom_sf"/>
</dbReference>
<keyword evidence="7" id="KW-1185">Reference proteome</keyword>
<dbReference type="Gene3D" id="2.130.10.10">
    <property type="entry name" value="YVTN repeat-like/Quinoprotein amine dehydrogenase"/>
    <property type="match status" value="2"/>
</dbReference>
<feature type="domain" description="Lethal giant larvae homologue 2" evidence="5">
    <location>
        <begin position="250"/>
        <end position="349"/>
    </location>
</feature>
<accession>A0A9Q1IMJ4</accession>
<dbReference type="SUPFAM" id="SSF50978">
    <property type="entry name" value="WD40 repeat-like"/>
    <property type="match status" value="1"/>
</dbReference>
<dbReference type="PANTHER" id="PTHR10241">
    <property type="entry name" value="LETHAL 2 GIANT LARVAE PROTEIN"/>
    <property type="match status" value="1"/>
</dbReference>
<dbReference type="InterPro" id="IPR013577">
    <property type="entry name" value="LLGL2"/>
</dbReference>
<evidence type="ECO:0000256" key="3">
    <source>
        <dbReference type="ARBA" id="ARBA00022574"/>
    </source>
</evidence>
<reference evidence="6" key="1">
    <citation type="journal article" date="2023" name="Science">
        <title>Genome structures resolve the early diversification of teleost fishes.</title>
        <authorList>
            <person name="Parey E."/>
            <person name="Louis A."/>
            <person name="Montfort J."/>
            <person name="Bouchez O."/>
            <person name="Roques C."/>
            <person name="Iampietro C."/>
            <person name="Lluch J."/>
            <person name="Castinel A."/>
            <person name="Donnadieu C."/>
            <person name="Desvignes T."/>
            <person name="Floi Bucao C."/>
            <person name="Jouanno E."/>
            <person name="Wen M."/>
            <person name="Mejri S."/>
            <person name="Dirks R."/>
            <person name="Jansen H."/>
            <person name="Henkel C."/>
            <person name="Chen W.J."/>
            <person name="Zahm M."/>
            <person name="Cabau C."/>
            <person name="Klopp C."/>
            <person name="Thompson A.W."/>
            <person name="Robinson-Rechavi M."/>
            <person name="Braasch I."/>
            <person name="Lecointre G."/>
            <person name="Bobe J."/>
            <person name="Postlethwait J.H."/>
            <person name="Berthelot C."/>
            <person name="Roest Crollius H."/>
            <person name="Guiguen Y."/>
        </authorList>
    </citation>
    <scope>NUCLEOTIDE SEQUENCE</scope>
    <source>
        <strain evidence="6">WJC10195</strain>
    </source>
</reference>
<dbReference type="GO" id="GO:0032878">
    <property type="term" value="P:regulation of establishment or maintenance of cell polarity"/>
    <property type="evidence" value="ECO:0007669"/>
    <property type="project" value="TreeGrafter"/>
</dbReference>
<comment type="caution">
    <text evidence="6">The sequence shown here is derived from an EMBL/GenBank/DDBJ whole genome shotgun (WGS) entry which is preliminary data.</text>
</comment>
<dbReference type="PANTHER" id="PTHR10241:SF21">
    <property type="entry name" value="LETHAL(2) GIANT LARVAE PROTEIN HOMOLOG 1"/>
    <property type="match status" value="1"/>
</dbReference>
<keyword evidence="2" id="KW-0268">Exocytosis</keyword>
<dbReference type="EMBL" id="JAINUF010000012">
    <property type="protein sequence ID" value="KAJ8345178.1"/>
    <property type="molecule type" value="Genomic_DNA"/>
</dbReference>
<dbReference type="GO" id="GO:0030864">
    <property type="term" value="C:cortical actin cytoskeleton"/>
    <property type="evidence" value="ECO:0007669"/>
    <property type="project" value="TreeGrafter"/>
</dbReference>
<dbReference type="InterPro" id="IPR036322">
    <property type="entry name" value="WD40_repeat_dom_sf"/>
</dbReference>
<dbReference type="GO" id="GO:0051294">
    <property type="term" value="P:establishment of spindle orientation"/>
    <property type="evidence" value="ECO:0007669"/>
    <property type="project" value="TreeGrafter"/>
</dbReference>
<evidence type="ECO:0000313" key="7">
    <source>
        <dbReference type="Proteomes" id="UP001152622"/>
    </source>
</evidence>
<dbReference type="GO" id="GO:0005886">
    <property type="term" value="C:plasma membrane"/>
    <property type="evidence" value="ECO:0007669"/>
    <property type="project" value="TreeGrafter"/>
</dbReference>
<sequence length="439" mass="48164">MVEHGFPSQPSALAYDHMLQLMAIGTKSGAVRVYGKPGVEFTGMHKETAAVTQMHFLHGQGRLLSLLDDNTLHLWEVRQSENHSLLEESHRFVLPGRPGINATSSARVTVLLLKSSCDLLCVGTEGGGVHFLELPLLQPLGTGSLFHEEIMQSVPEDYRCGKSLGPVESLQEHPQCTGKILIGYSRGLLVLWDLHTRRVDSLFLGNQQLESVCWESSGKLLVSSHSDGSYAVWAVDDSNPCTQQPVNSVAPYGPLPCKAISKILWRRTQSGAPLVLFSGGMPRASYGDRHCVTLLQENTQVALDFTSRVIDFFTVRHTDSDKNFDDPTALVVLLEEELVVIDLQTTGWPTIPCPYLASLHSSAITCSYHISNVPSKLWERVIRAGQLQCPTQPEGKWPISGGNNLAAGPQQKELLLTGHEDGTIRSGMLHRCLSNSCTR</sequence>
<dbReference type="InterPro" id="IPR000664">
    <property type="entry name" value="Lethal2_giant"/>
</dbReference>